<feature type="binding site" evidence="6">
    <location>
        <begin position="791"/>
        <end position="795"/>
    </location>
    <ligand>
        <name>ATP</name>
        <dbReference type="ChEBI" id="CHEBI:30616"/>
    </ligand>
</feature>
<evidence type="ECO:0000256" key="6">
    <source>
        <dbReference type="PIRSR" id="PIRSR600407-2"/>
    </source>
</evidence>
<evidence type="ECO:0000256" key="1">
    <source>
        <dbReference type="ARBA" id="ARBA00009283"/>
    </source>
</evidence>
<dbReference type="GO" id="GO:0005524">
    <property type="term" value="F:ATP binding"/>
    <property type="evidence" value="ECO:0007669"/>
    <property type="project" value="UniProtKB-KW"/>
</dbReference>
<evidence type="ECO:0000256" key="8">
    <source>
        <dbReference type="SAM" id="SignalP"/>
    </source>
</evidence>
<dbReference type="EC" id="3.6.1.42" evidence="4"/>
<evidence type="ECO:0000313" key="10">
    <source>
        <dbReference type="EMBL" id="ORE09516.1"/>
    </source>
</evidence>
<dbReference type="SUPFAM" id="SSF55816">
    <property type="entry name" value="5'-nucleotidase (syn. UDP-sugar hydrolase), C-terminal domain"/>
    <property type="match status" value="1"/>
</dbReference>
<comment type="similarity">
    <text evidence="1 7">Belongs to the GDA1/CD39 NTPase family.</text>
</comment>
<dbReference type="InterPro" id="IPR053828">
    <property type="entry name" value="Nucleosidase_C"/>
</dbReference>
<dbReference type="EMBL" id="KV921875">
    <property type="protein sequence ID" value="ORE09516.1"/>
    <property type="molecule type" value="Genomic_DNA"/>
</dbReference>
<dbReference type="AlphaFoldDB" id="A0A1X0RBZ6"/>
<feature type="domain" description="Putative 5'-nucleotidase C-terminal" evidence="9">
    <location>
        <begin position="365"/>
        <end position="539"/>
    </location>
</feature>
<dbReference type="Gene3D" id="3.30.420.40">
    <property type="match status" value="1"/>
</dbReference>
<name>A0A1X0RBZ6_RHIZD</name>
<dbReference type="Pfam" id="PF21953">
    <property type="entry name" value="NadN_nucleosid_C"/>
    <property type="match status" value="1"/>
</dbReference>
<dbReference type="PANTHER" id="PTHR11782">
    <property type="entry name" value="ADENOSINE/GUANOSINE DIPHOSPHATASE"/>
    <property type="match status" value="1"/>
</dbReference>
<dbReference type="GO" id="GO:0017111">
    <property type="term" value="F:ribonucleoside triphosphate phosphatase activity"/>
    <property type="evidence" value="ECO:0007669"/>
    <property type="project" value="TreeGrafter"/>
</dbReference>
<dbReference type="SUPFAM" id="SSF56300">
    <property type="entry name" value="Metallo-dependent phosphatases"/>
    <property type="match status" value="1"/>
</dbReference>
<dbReference type="PROSITE" id="PS01238">
    <property type="entry name" value="GDA1_CD39_NTPASE"/>
    <property type="match status" value="1"/>
</dbReference>
<accession>A0A1X0RBZ6</accession>
<gene>
    <name evidence="10" type="ORF">BCV72DRAFT_254811</name>
</gene>
<dbReference type="FunFam" id="3.60.21.10:FF:000043">
    <property type="entry name" value="Ser/Thr protein phosphatase family"/>
    <property type="match status" value="1"/>
</dbReference>
<evidence type="ECO:0000256" key="3">
    <source>
        <dbReference type="ARBA" id="ARBA00037742"/>
    </source>
</evidence>
<dbReference type="InterPro" id="IPR036907">
    <property type="entry name" value="5'-Nucleotdase_C_sf"/>
</dbReference>
<keyword evidence="2 7" id="KW-0378">Hydrolase</keyword>
<evidence type="ECO:0000259" key="9">
    <source>
        <dbReference type="Pfam" id="PF21953"/>
    </source>
</evidence>
<dbReference type="GO" id="GO:0016020">
    <property type="term" value="C:membrane"/>
    <property type="evidence" value="ECO:0007669"/>
    <property type="project" value="TreeGrafter"/>
</dbReference>
<dbReference type="Pfam" id="PF01150">
    <property type="entry name" value="GDA1_CD39"/>
    <property type="match status" value="1"/>
</dbReference>
<dbReference type="GO" id="GO:0005576">
    <property type="term" value="C:extracellular region"/>
    <property type="evidence" value="ECO:0007669"/>
    <property type="project" value="UniProtKB-ARBA"/>
</dbReference>
<dbReference type="InterPro" id="IPR029052">
    <property type="entry name" value="Metallo-depent_PP-like"/>
</dbReference>
<dbReference type="Proteomes" id="UP000242414">
    <property type="component" value="Unassembled WGS sequence"/>
</dbReference>
<dbReference type="GO" id="GO:0009134">
    <property type="term" value="P:nucleoside diphosphate catabolic process"/>
    <property type="evidence" value="ECO:0007669"/>
    <property type="project" value="TreeGrafter"/>
</dbReference>
<dbReference type="InterPro" id="IPR000407">
    <property type="entry name" value="GDA1_CD39_NTPase"/>
</dbReference>
<evidence type="ECO:0000256" key="7">
    <source>
        <dbReference type="RuleBase" id="RU003833"/>
    </source>
</evidence>
<dbReference type="GO" id="GO:0005794">
    <property type="term" value="C:Golgi apparatus"/>
    <property type="evidence" value="ECO:0007669"/>
    <property type="project" value="TreeGrafter"/>
</dbReference>
<feature type="active site" description="Proton acceptor" evidence="5">
    <location>
        <position position="760"/>
    </location>
</feature>
<evidence type="ECO:0000256" key="4">
    <source>
        <dbReference type="ARBA" id="ARBA00038903"/>
    </source>
</evidence>
<dbReference type="PANTHER" id="PTHR11782:SF83">
    <property type="entry name" value="GUANOSINE-DIPHOSPHATASE"/>
    <property type="match status" value="1"/>
</dbReference>
<sequence length="1037" mass="116663">MLYSTLVVAGILLSHSVSGHVIDKRQQKDAVKSPELPPLRPLVWGDVNFIHTTDTHGWLEGHVLEGSYNGDLGDFYSFAVRMKEKARKLKKDLFIVDTGDTHDGDGLSDITDPRGEVSQPLLTNIPYDLLTIGNHELYVNNITVDTIKNFIPHWKDRYLAANVYFKDLHNNKTVQIGNKYTYFKGEFGTRVLAYGFLFNFKGNGDMSVVNLVENEIRQPWFNQSLRAYKPDIITLIGHVGIRFDEFHHIIKAIRAIHPTIPIAVLGGHTHIRDFVQYDNRAAGIESGRYLETIGFFSIEGLSKPTGNLTFNRRYLDQNRPTYIFHSVDGKEKTFDTRIGKKMTEKIQKLRKKFQLSELLGCAPQTYPLSAVPVSDNSSVFRLITQEVMPKVVADHSRPNTPYFLYNSGGVRYDVYKGPFTLSNMYQLSPFEDKFYAIFDVPLSVARKVLPALNHEGEMKKRSIWPHGLNTHVQEFHTANKTKLTLGYVTKDDYGTGGDDTPHIPLPYYPSPAYVGSDLPNTQNNSALVDIVYLDFFDNQLRSLLYNLTDQTWKANTTYSTFTSTMPPKKQPGSRLKTPYEQLRKAAATKGQTKQSLASVRIVFALLGVIAAVVFYRYPNILDTFASKSAAPIPSCQKYALMVDAGSTGSRIHVYRFHQCTKSDPVTLEEEELFTQTIPGLSAFADEPKKAAESLDTLMQDALQVVPKSLQKKTPIAVKATAGLRLLGEQKSEAILAAVRSHLAEYPFPVIDVSIMDGKDEGVFAWITVNFLLGNFDNHNQRHTAAVLDLGGGSTQIVFEPDRLPDGSLPELPEHDSKYVLHFDGKDYLLYQNSYLGYGLMEARKKIHKQAMVMQSEDNGHACLPRGLLWEYTKDVTEPIKFNGKGSYAECINLTDLTLNKNKHCELSPCSFNGIYQPPIAESFQHGPIYIFSYFHDRTQPLGLPATFRLPELEALTESVCSGAYLDNVTDVALKEEILDRPEWCLDLSFIYRLLSYGYEIPNDRYLTVAKKINGVETGWCLGASIAILGDSSLEHIQ</sequence>
<keyword evidence="6" id="KW-0067">ATP-binding</keyword>
<dbReference type="CDD" id="cd24040">
    <property type="entry name" value="ASKHA_NBD_GDA1"/>
    <property type="match status" value="1"/>
</dbReference>
<dbReference type="Gene3D" id="3.30.420.150">
    <property type="entry name" value="Exopolyphosphatase. Domain 2"/>
    <property type="match status" value="1"/>
</dbReference>
<feature type="chain" id="PRO_5010873885" description="guanosine-diphosphatase" evidence="8">
    <location>
        <begin position="20"/>
        <end position="1037"/>
    </location>
</feature>
<reference evidence="10" key="1">
    <citation type="journal article" date="2016" name="Proc. Natl. Acad. Sci. U.S.A.">
        <title>Lipid metabolic changes in an early divergent fungus govern the establishment of a mutualistic symbiosis with endobacteria.</title>
        <authorList>
            <person name="Lastovetsky O.A."/>
            <person name="Gaspar M.L."/>
            <person name="Mondo S.J."/>
            <person name="LaButti K.M."/>
            <person name="Sandor L."/>
            <person name="Grigoriev I.V."/>
            <person name="Henry S.A."/>
            <person name="Pawlowska T.E."/>
        </authorList>
    </citation>
    <scope>NUCLEOTIDE SEQUENCE [LARGE SCALE GENOMIC DNA]</scope>
    <source>
        <strain evidence="10">ATCC 52814</strain>
    </source>
</reference>
<dbReference type="GO" id="GO:0004382">
    <property type="term" value="F:GDP phosphatase activity"/>
    <property type="evidence" value="ECO:0007669"/>
    <property type="project" value="UniProtKB-EC"/>
</dbReference>
<dbReference type="GO" id="GO:0045134">
    <property type="term" value="F:UDP phosphatase activity"/>
    <property type="evidence" value="ECO:0007669"/>
    <property type="project" value="TreeGrafter"/>
</dbReference>
<keyword evidence="8" id="KW-0732">Signal</keyword>
<dbReference type="VEuPathDB" id="FungiDB:BCV72DRAFT_254811"/>
<proteinExistence type="inferred from homology"/>
<evidence type="ECO:0000256" key="2">
    <source>
        <dbReference type="ARBA" id="ARBA00022801"/>
    </source>
</evidence>
<feature type="signal peptide" evidence="8">
    <location>
        <begin position="1"/>
        <end position="19"/>
    </location>
</feature>
<keyword evidence="6" id="KW-0547">Nucleotide-binding</keyword>
<dbReference type="GO" id="GO:0006487">
    <property type="term" value="P:protein N-linked glycosylation"/>
    <property type="evidence" value="ECO:0007669"/>
    <property type="project" value="TreeGrafter"/>
</dbReference>
<protein>
    <recommendedName>
        <fullName evidence="4">guanosine-diphosphatase</fullName>
        <ecNumber evidence="4">3.6.1.42</ecNumber>
    </recommendedName>
</protein>
<dbReference type="Gene3D" id="3.60.21.10">
    <property type="match status" value="1"/>
</dbReference>
<dbReference type="Gene3D" id="3.90.780.10">
    <property type="entry name" value="5'-Nucleotidase, C-terminal domain"/>
    <property type="match status" value="1"/>
</dbReference>
<organism evidence="10">
    <name type="scientific">Rhizopus microsporus var. microsporus</name>
    <dbReference type="NCBI Taxonomy" id="86635"/>
    <lineage>
        <taxon>Eukaryota</taxon>
        <taxon>Fungi</taxon>
        <taxon>Fungi incertae sedis</taxon>
        <taxon>Mucoromycota</taxon>
        <taxon>Mucoromycotina</taxon>
        <taxon>Mucoromycetes</taxon>
        <taxon>Mucorales</taxon>
        <taxon>Mucorineae</taxon>
        <taxon>Rhizopodaceae</taxon>
        <taxon>Rhizopus</taxon>
    </lineage>
</organism>
<evidence type="ECO:0000256" key="5">
    <source>
        <dbReference type="PIRSR" id="PIRSR600407-1"/>
    </source>
</evidence>
<dbReference type="GO" id="GO:0009166">
    <property type="term" value="P:nucleotide catabolic process"/>
    <property type="evidence" value="ECO:0007669"/>
    <property type="project" value="InterPro"/>
</dbReference>
<dbReference type="OrthoDB" id="7722975at2759"/>
<comment type="function">
    <text evidence="3">After transfer of sugars to endogenous macromolecular acceptors, the enzyme converts nucleoside diphosphates to nucleoside monophosphates which in turn exit the Golgi lumen in a coupled antiporter reaction, allowing entry of additional nucleotide sugar from the cytosol.</text>
</comment>